<reference evidence="2 3" key="1">
    <citation type="submission" date="2023-02" db="EMBL/GenBank/DDBJ databases">
        <title>Dictyobacter halimunensis sp. nov., a new member of the class Ktedonobacteria from forest soil in a geothermal area.</title>
        <authorList>
            <person name="Rachmania M.K."/>
            <person name="Ningsih F."/>
            <person name="Sakai Y."/>
            <person name="Yabe S."/>
            <person name="Yokota A."/>
            <person name="Sjamsuridzal W."/>
        </authorList>
    </citation>
    <scope>NUCLEOTIDE SEQUENCE [LARGE SCALE GENOMIC DNA]</scope>
    <source>
        <strain evidence="2 3">S3.2.2.5</strain>
    </source>
</reference>
<dbReference type="Pfam" id="PF14520">
    <property type="entry name" value="HHH_5"/>
    <property type="match status" value="1"/>
</dbReference>
<gene>
    <name evidence="2" type="ORF">KDH_44990</name>
</gene>
<feature type="domain" description="UvrC family homology region profile" evidence="1">
    <location>
        <begin position="1"/>
        <end position="21"/>
    </location>
</feature>
<evidence type="ECO:0000259" key="1">
    <source>
        <dbReference type="PROSITE" id="PS50165"/>
    </source>
</evidence>
<dbReference type="Pfam" id="PF08459">
    <property type="entry name" value="UvrC_RNaseH_dom"/>
    <property type="match status" value="1"/>
</dbReference>
<dbReference type="SMART" id="SM00278">
    <property type="entry name" value="HhH1"/>
    <property type="match status" value="2"/>
</dbReference>
<dbReference type="Proteomes" id="UP001344906">
    <property type="component" value="Unassembled WGS sequence"/>
</dbReference>
<keyword evidence="3" id="KW-1185">Reference proteome</keyword>
<proteinExistence type="predicted"/>
<dbReference type="InterPro" id="IPR001162">
    <property type="entry name" value="UvrC_RNase_H_dom"/>
</dbReference>
<accession>A0ABQ6FWN0</accession>
<name>A0ABQ6FWN0_9CHLR</name>
<protein>
    <recommendedName>
        <fullName evidence="1">UvrC family homology region profile domain-containing protein</fullName>
    </recommendedName>
</protein>
<comment type="caution">
    <text evidence="2">The sequence shown here is derived from an EMBL/GenBank/DDBJ whole genome shotgun (WGS) entry which is preliminary data.</text>
</comment>
<dbReference type="PANTHER" id="PTHR30562">
    <property type="entry name" value="UVRC/OXIDOREDUCTASE"/>
    <property type="match status" value="1"/>
</dbReference>
<dbReference type="InterPro" id="IPR003583">
    <property type="entry name" value="Hlx-hairpin-Hlx_DNA-bd_motif"/>
</dbReference>
<evidence type="ECO:0000313" key="3">
    <source>
        <dbReference type="Proteomes" id="UP001344906"/>
    </source>
</evidence>
<dbReference type="InterPro" id="IPR050066">
    <property type="entry name" value="UvrABC_protein_C"/>
</dbReference>
<sequence>MPDLVIIDGGRGQLNAALQVMRELKLDIPVIGVAKEEGSHTKLNTAEEIYTPESPEPIILPRNSQGLYLLQRIRDEAHRFGLTYHQKLRSNRTFKSVLDEIPGIGPKRKQALLKHFGSVRAISAASLEDLTALDGMTRDAAEKVKEYIGRME</sequence>
<dbReference type="Gene3D" id="1.10.150.20">
    <property type="entry name" value="5' to 3' exonuclease, C-terminal subdomain"/>
    <property type="match status" value="1"/>
</dbReference>
<dbReference type="Gene3D" id="3.30.420.340">
    <property type="entry name" value="UvrC, RNAse H endonuclease domain"/>
    <property type="match status" value="1"/>
</dbReference>
<dbReference type="EMBL" id="BSRI01000002">
    <property type="protein sequence ID" value="GLV57663.1"/>
    <property type="molecule type" value="Genomic_DNA"/>
</dbReference>
<dbReference type="PANTHER" id="PTHR30562:SF1">
    <property type="entry name" value="UVRABC SYSTEM PROTEIN C"/>
    <property type="match status" value="1"/>
</dbReference>
<dbReference type="InterPro" id="IPR010994">
    <property type="entry name" value="RuvA_2-like"/>
</dbReference>
<evidence type="ECO:0000313" key="2">
    <source>
        <dbReference type="EMBL" id="GLV57663.1"/>
    </source>
</evidence>
<organism evidence="2 3">
    <name type="scientific">Dictyobacter halimunensis</name>
    <dbReference type="NCBI Taxonomy" id="3026934"/>
    <lineage>
        <taxon>Bacteria</taxon>
        <taxon>Bacillati</taxon>
        <taxon>Chloroflexota</taxon>
        <taxon>Ktedonobacteria</taxon>
        <taxon>Ktedonobacterales</taxon>
        <taxon>Dictyobacteraceae</taxon>
        <taxon>Dictyobacter</taxon>
    </lineage>
</organism>
<dbReference type="SUPFAM" id="SSF47781">
    <property type="entry name" value="RuvA domain 2-like"/>
    <property type="match status" value="1"/>
</dbReference>
<dbReference type="InterPro" id="IPR038476">
    <property type="entry name" value="UvrC_RNase_H_dom_sf"/>
</dbReference>
<dbReference type="PROSITE" id="PS50165">
    <property type="entry name" value="UVRC"/>
    <property type="match status" value="1"/>
</dbReference>